<dbReference type="VEuPathDB" id="FungiDB:BTJ68_08070"/>
<dbReference type="Gene3D" id="2.30.30.40">
    <property type="entry name" value="SH3 Domains"/>
    <property type="match status" value="1"/>
</dbReference>
<dbReference type="SUPFAM" id="SSF47769">
    <property type="entry name" value="SAM/Pointed domain"/>
    <property type="match status" value="1"/>
</dbReference>
<dbReference type="Pfam" id="PF14604">
    <property type="entry name" value="SH3_9"/>
    <property type="match status" value="1"/>
</dbReference>
<name>A0A3M7EZU2_HORWE</name>
<keyword evidence="1 2" id="KW-0728">SH3 domain</keyword>
<protein>
    <submittedName>
        <fullName evidence="7">Uncharacterized protein</fullName>
    </submittedName>
</protein>
<feature type="compositionally biased region" description="Polar residues" evidence="3">
    <location>
        <begin position="396"/>
        <end position="416"/>
    </location>
</feature>
<accession>A0A3M7EZU2</accession>
<feature type="compositionally biased region" description="Low complexity" evidence="3">
    <location>
        <begin position="330"/>
        <end position="343"/>
    </location>
</feature>
<feature type="domain" description="PH" evidence="5">
    <location>
        <begin position="784"/>
        <end position="942"/>
    </location>
</feature>
<feature type="region of interest" description="Disordered" evidence="3">
    <location>
        <begin position="647"/>
        <end position="780"/>
    </location>
</feature>
<dbReference type="EMBL" id="QWIO01000917">
    <property type="protein sequence ID" value="RMY82023.1"/>
    <property type="molecule type" value="Genomic_DNA"/>
</dbReference>
<dbReference type="GO" id="GO:0005886">
    <property type="term" value="C:plasma membrane"/>
    <property type="evidence" value="ECO:0007669"/>
    <property type="project" value="TreeGrafter"/>
</dbReference>
<dbReference type="Gene3D" id="2.30.29.30">
    <property type="entry name" value="Pleckstrin-homology domain (PH domain)/Phosphotyrosine-binding domain (PTB)"/>
    <property type="match status" value="1"/>
</dbReference>
<dbReference type="InterPro" id="IPR011993">
    <property type="entry name" value="PH-like_dom_sf"/>
</dbReference>
<dbReference type="Proteomes" id="UP000269539">
    <property type="component" value="Unassembled WGS sequence"/>
</dbReference>
<evidence type="ECO:0000256" key="2">
    <source>
        <dbReference type="PROSITE-ProRule" id="PRU00192"/>
    </source>
</evidence>
<dbReference type="CDD" id="cd09535">
    <property type="entry name" value="SAM_BOI-like_fungal"/>
    <property type="match status" value="1"/>
</dbReference>
<feature type="compositionally biased region" description="Polar residues" evidence="3">
    <location>
        <begin position="515"/>
        <end position="525"/>
    </location>
</feature>
<dbReference type="SMART" id="SM00326">
    <property type="entry name" value="SH3"/>
    <property type="match status" value="1"/>
</dbReference>
<dbReference type="InterPro" id="IPR001452">
    <property type="entry name" value="SH3_domain"/>
</dbReference>
<feature type="compositionally biased region" description="Low complexity" evidence="3">
    <location>
        <begin position="710"/>
        <end position="723"/>
    </location>
</feature>
<dbReference type="InterPro" id="IPR001849">
    <property type="entry name" value="PH_domain"/>
</dbReference>
<dbReference type="AlphaFoldDB" id="A0A3M7EZU2"/>
<dbReference type="Pfam" id="PF07647">
    <property type="entry name" value="SAM_2"/>
    <property type="match status" value="1"/>
</dbReference>
<feature type="compositionally biased region" description="Polar residues" evidence="3">
    <location>
        <begin position="152"/>
        <end position="173"/>
    </location>
</feature>
<feature type="region of interest" description="Disordered" evidence="3">
    <location>
        <begin position="77"/>
        <end position="173"/>
    </location>
</feature>
<feature type="region of interest" description="Disordered" evidence="3">
    <location>
        <begin position="991"/>
        <end position="1068"/>
    </location>
</feature>
<dbReference type="InterPro" id="IPR036028">
    <property type="entry name" value="SH3-like_dom_sf"/>
</dbReference>
<evidence type="ECO:0000259" key="6">
    <source>
        <dbReference type="PROSITE" id="PS50105"/>
    </source>
</evidence>
<feature type="compositionally biased region" description="Basic and acidic residues" evidence="3">
    <location>
        <begin position="109"/>
        <end position="127"/>
    </location>
</feature>
<dbReference type="SMART" id="SM00454">
    <property type="entry name" value="SAM"/>
    <property type="match status" value="1"/>
</dbReference>
<feature type="compositionally biased region" description="Polar residues" evidence="3">
    <location>
        <begin position="493"/>
        <end position="503"/>
    </location>
</feature>
<sequence>MATRNGAKDESPPGSILLVIHDFVARSADELSLAKGDRIELIERDDDFGDGWFLGRHMANGSTGLFPEGERAWSPMQQGEAAERTPAPNISRVYTTPAPKGTLANNQRRVTEQHAIRHARSKDEMATQHRHSSASAAVQSRPASSASSQASTLGQNNLRTSLPTPPNSAARTQFNVDSPVMNETLSVIDEHITDMHTPRSSYVNGNANKRDTITSVYSNPQALNRLSYIPGHETDEDDTAHTEEEVMMWSPERVAEYLEDHDVEKAHCNVFKEQEISGEVLLAMDQSSLFIKEFDLGPVGRRLKTWHKIKALQDEVRSNASPGPAKSNTSEYSAMAGAGSAEEGASKARNRSSTIGTVLPRGLEPGLRQSVDGRTSTMQSSSTFTSNHGLGASPLPATTSTRPESSYRPSAQNIRQMQHARRHSSIDSTHSAARSHRKHPSLDQKWQFGQPQTGTPQKTISDLHSRGHSASHVVPEGSLIIPASPGELERGYFSSNETENRTSFGGKKGNVLTKRPSNASSSSATEPRRNSFIFNGRQNAQSIAHRVIHSDDQPPANPAHEPASSKSIWSAKSAAQGGFSRSYSQNSATSPPTSPVRSATSPVLQIKPMAGVSSPSSPVVTKLDWNEKKGASNDALAASSAAAAMSNAETTASKKDGAPSPTLSSGFRSLFSNRPKPASGLRAISDAVTKNERSTAGAAPALKEGEVVNSPTRTGSTTPSTETRSFDLQKSMDGQSRASTGSTNKLQPPPPPANKRPRPKPKKATSAYTRGLQKQTPAEAMEEGCDYSGWMKKKSGSLMTTWKSRLFVLKGRRLSYYYRDDDTEEKGLIDISFHRVLPATNEMLTGMHAAITGAATPGSASPAMASSGGAGGIQTTAERDLKAKPPLPGEGDESGIFIFKLVPPKAGLSKGVTFTKPTVHYFAVNSRQEGRLWMAALMKATIDRDDDGAVTTTYNQKTISLAKARARKERPPALKELEEGGSLEKIMAELDGGEDSQGDVKGLGIGGLTGEQSDDAALAGAEKDKGKETPDGASSIAPASTVATAEGSGSADELNEKEREAVALHSVG</sequence>
<dbReference type="PROSITE" id="PS50105">
    <property type="entry name" value="SAM_DOMAIN"/>
    <property type="match status" value="1"/>
</dbReference>
<feature type="compositionally biased region" description="Polar residues" evidence="3">
    <location>
        <begin position="579"/>
        <end position="601"/>
    </location>
</feature>
<feature type="compositionally biased region" description="Polar residues" evidence="3">
    <location>
        <begin position="726"/>
        <end position="746"/>
    </location>
</feature>
<reference evidence="7 8" key="1">
    <citation type="journal article" date="2018" name="BMC Genomics">
        <title>Genomic evidence for intraspecific hybridization in a clonal and extremely halotolerant yeast.</title>
        <authorList>
            <person name="Gostincar C."/>
            <person name="Stajich J.E."/>
            <person name="Zupancic J."/>
            <person name="Zalar P."/>
            <person name="Gunde-Cimerman N."/>
        </authorList>
    </citation>
    <scope>NUCLEOTIDE SEQUENCE [LARGE SCALE GENOMIC DNA]</scope>
    <source>
        <strain evidence="7 8">EXF-10513</strain>
    </source>
</reference>
<dbReference type="InterPro" id="IPR013761">
    <property type="entry name" value="SAM/pointed_sf"/>
</dbReference>
<feature type="domain" description="SAM" evidence="6">
    <location>
        <begin position="249"/>
        <end position="315"/>
    </location>
</feature>
<dbReference type="PANTHER" id="PTHR12092">
    <property type="entry name" value="PLECKSTRIN"/>
    <property type="match status" value="1"/>
</dbReference>
<dbReference type="SUPFAM" id="SSF50729">
    <property type="entry name" value="PH domain-like"/>
    <property type="match status" value="1"/>
</dbReference>
<evidence type="ECO:0000256" key="3">
    <source>
        <dbReference type="SAM" id="MobiDB-lite"/>
    </source>
</evidence>
<dbReference type="SMART" id="SM00233">
    <property type="entry name" value="PH"/>
    <property type="match status" value="1"/>
</dbReference>
<dbReference type="Pfam" id="PF00169">
    <property type="entry name" value="PH"/>
    <property type="match status" value="1"/>
</dbReference>
<evidence type="ECO:0000313" key="8">
    <source>
        <dbReference type="Proteomes" id="UP000269539"/>
    </source>
</evidence>
<feature type="region of interest" description="Disordered" evidence="3">
    <location>
        <begin position="316"/>
        <end position="530"/>
    </location>
</feature>
<comment type="caution">
    <text evidence="7">The sequence shown here is derived from an EMBL/GenBank/DDBJ whole genome shotgun (WGS) entry which is preliminary data.</text>
</comment>
<gene>
    <name evidence="7" type="ORF">D0864_08155</name>
</gene>
<feature type="compositionally biased region" description="Polar residues" evidence="3">
    <location>
        <begin position="661"/>
        <end position="672"/>
    </location>
</feature>
<feature type="compositionally biased region" description="Polar residues" evidence="3">
    <location>
        <begin position="447"/>
        <end position="462"/>
    </location>
</feature>
<feature type="compositionally biased region" description="Low complexity" evidence="3">
    <location>
        <begin position="564"/>
        <end position="575"/>
    </location>
</feature>
<dbReference type="PANTHER" id="PTHR12092:SF16">
    <property type="entry name" value="PH DOMAIN-CONTAINING PROTEIN"/>
    <property type="match status" value="1"/>
</dbReference>
<dbReference type="InterPro" id="IPR037370">
    <property type="entry name" value="Pleckstrin"/>
</dbReference>
<dbReference type="InterPro" id="IPR001660">
    <property type="entry name" value="SAM"/>
</dbReference>
<evidence type="ECO:0000259" key="4">
    <source>
        <dbReference type="PROSITE" id="PS50002"/>
    </source>
</evidence>
<feature type="compositionally biased region" description="Low complexity" evidence="3">
    <location>
        <begin position="133"/>
        <end position="151"/>
    </location>
</feature>
<feature type="region of interest" description="Disordered" evidence="3">
    <location>
        <begin position="550"/>
        <end position="601"/>
    </location>
</feature>
<evidence type="ECO:0000256" key="1">
    <source>
        <dbReference type="ARBA" id="ARBA00022443"/>
    </source>
</evidence>
<dbReference type="GO" id="GO:0030036">
    <property type="term" value="P:actin cytoskeleton organization"/>
    <property type="evidence" value="ECO:0007669"/>
    <property type="project" value="TreeGrafter"/>
</dbReference>
<feature type="compositionally biased region" description="Polar residues" evidence="3">
    <location>
        <begin position="766"/>
        <end position="776"/>
    </location>
</feature>
<dbReference type="Gene3D" id="1.10.150.50">
    <property type="entry name" value="Transcription Factor, Ets-1"/>
    <property type="match status" value="1"/>
</dbReference>
<feature type="domain" description="SH3" evidence="4">
    <location>
        <begin position="12"/>
        <end position="76"/>
    </location>
</feature>
<organism evidence="7 8">
    <name type="scientific">Hortaea werneckii</name>
    <name type="common">Black yeast</name>
    <name type="synonym">Cladosporium werneckii</name>
    <dbReference type="NCBI Taxonomy" id="91943"/>
    <lineage>
        <taxon>Eukaryota</taxon>
        <taxon>Fungi</taxon>
        <taxon>Dikarya</taxon>
        <taxon>Ascomycota</taxon>
        <taxon>Pezizomycotina</taxon>
        <taxon>Dothideomycetes</taxon>
        <taxon>Dothideomycetidae</taxon>
        <taxon>Mycosphaerellales</taxon>
        <taxon>Teratosphaeriaceae</taxon>
        <taxon>Hortaea</taxon>
    </lineage>
</organism>
<evidence type="ECO:0000259" key="5">
    <source>
        <dbReference type="PROSITE" id="PS50003"/>
    </source>
</evidence>
<dbReference type="SUPFAM" id="SSF50044">
    <property type="entry name" value="SH3-domain"/>
    <property type="match status" value="1"/>
</dbReference>
<evidence type="ECO:0000313" key="7">
    <source>
        <dbReference type="EMBL" id="RMY82023.1"/>
    </source>
</evidence>
<dbReference type="PROSITE" id="PS50003">
    <property type="entry name" value="PH_DOMAIN"/>
    <property type="match status" value="1"/>
</dbReference>
<feature type="compositionally biased region" description="Low complexity" evidence="3">
    <location>
        <begin position="375"/>
        <end position="386"/>
    </location>
</feature>
<dbReference type="PROSITE" id="PS50002">
    <property type="entry name" value="SH3"/>
    <property type="match status" value="1"/>
</dbReference>
<feature type="compositionally biased region" description="Polar residues" evidence="3">
    <location>
        <begin position="318"/>
        <end position="329"/>
    </location>
</feature>
<feature type="compositionally biased region" description="Basic and acidic residues" evidence="3">
    <location>
        <begin position="1021"/>
        <end position="1030"/>
    </location>
</feature>
<dbReference type="FunFam" id="1.10.150.50:FF:000082">
    <property type="entry name" value="Polarized growth protein boi2"/>
    <property type="match status" value="1"/>
</dbReference>
<proteinExistence type="predicted"/>